<reference evidence="1" key="2">
    <citation type="submission" date="2019-11" db="EMBL/GenBank/DDBJ databases">
        <title>Comparative genomics of photobacteria reveal adaptation to distinct habitats.</title>
        <authorList>
            <person name="Fuertes-Perez S."/>
            <person name="Hilgarth M."/>
            <person name="Vogel R.F."/>
        </authorList>
    </citation>
    <scope>NUCLEOTIDE SEQUENCE</scope>
    <source>
        <strain evidence="1">TMW2.2145</strain>
    </source>
</reference>
<dbReference type="EMBL" id="PYMO01000030">
    <property type="protein sequence ID" value="PSU20674.1"/>
    <property type="molecule type" value="Genomic_DNA"/>
</dbReference>
<accession>A0A2T3PIB1</accession>
<organism evidence="3 5">
    <name type="scientific">Photobacterium phosphoreum</name>
    <dbReference type="NCBI Taxonomy" id="659"/>
    <lineage>
        <taxon>Bacteria</taxon>
        <taxon>Pseudomonadati</taxon>
        <taxon>Pseudomonadota</taxon>
        <taxon>Gammaproteobacteria</taxon>
        <taxon>Vibrionales</taxon>
        <taxon>Vibrionaceae</taxon>
        <taxon>Photobacterium</taxon>
    </lineage>
</organism>
<dbReference type="OrthoDB" id="5649378at2"/>
<dbReference type="STRING" id="659.AYY26_20490"/>
<comment type="caution">
    <text evidence="3">The sequence shown here is derived from an EMBL/GenBank/DDBJ whole genome shotgun (WGS) entry which is preliminary data.</text>
</comment>
<dbReference type="Proteomes" id="UP000813876">
    <property type="component" value="Unassembled WGS sequence"/>
</dbReference>
<sequence>MQPKIYIKLEDTIWKITANGQWLAVDPSEVINIELPFITKHTHFNDVISIHFNENEILTDLG</sequence>
<dbReference type="RefSeq" id="WP_045032027.1">
    <property type="nucleotide sequence ID" value="NZ_CAMLDN010000045.1"/>
</dbReference>
<dbReference type="AlphaFoldDB" id="A0A2T3PIB1"/>
<gene>
    <name evidence="3" type="ORF">C9J18_19780</name>
    <name evidence="2" type="ORF">CTM96_19335</name>
    <name evidence="1" type="ORF">GLP33_20625</name>
</gene>
<dbReference type="Proteomes" id="UP000241618">
    <property type="component" value="Unassembled WGS sequence"/>
</dbReference>
<proteinExistence type="predicted"/>
<dbReference type="GeneID" id="57354288"/>
<evidence type="ECO:0000313" key="3">
    <source>
        <dbReference type="EMBL" id="PSU46976.1"/>
    </source>
</evidence>
<evidence type="ECO:0000313" key="4">
    <source>
        <dbReference type="Proteomes" id="UP000241405"/>
    </source>
</evidence>
<evidence type="ECO:0000313" key="5">
    <source>
        <dbReference type="Proteomes" id="UP000241618"/>
    </source>
</evidence>
<evidence type="ECO:0000313" key="2">
    <source>
        <dbReference type="EMBL" id="PSU20674.1"/>
    </source>
</evidence>
<name>A0A2T3PIB1_PHOPO</name>
<evidence type="ECO:0000313" key="1">
    <source>
        <dbReference type="EMBL" id="MCF2304110.1"/>
    </source>
</evidence>
<dbReference type="Proteomes" id="UP000241405">
    <property type="component" value="Unassembled WGS sequence"/>
</dbReference>
<keyword evidence="4" id="KW-1185">Reference proteome</keyword>
<dbReference type="EMBL" id="PYMP01000028">
    <property type="protein sequence ID" value="PSU46976.1"/>
    <property type="molecule type" value="Genomic_DNA"/>
</dbReference>
<protein>
    <submittedName>
        <fullName evidence="3">Uncharacterized protein</fullName>
    </submittedName>
</protein>
<reference evidence="4 5" key="1">
    <citation type="submission" date="2018-03" db="EMBL/GenBank/DDBJ databases">
        <title>Whole genome sequencing of Histamine producing bacteria.</title>
        <authorList>
            <person name="Butler K."/>
        </authorList>
    </citation>
    <scope>NUCLEOTIDE SEQUENCE [LARGE SCALE GENOMIC DNA]</scope>
    <source>
        <strain evidence="3 5">FS-6.1</strain>
        <strain evidence="2 4">FS-6.2</strain>
    </source>
</reference>
<dbReference type="EMBL" id="WMCP01000044">
    <property type="protein sequence ID" value="MCF2304110.1"/>
    <property type="molecule type" value="Genomic_DNA"/>
</dbReference>